<dbReference type="EMBL" id="MJFZ01001073">
    <property type="protein sequence ID" value="RAW23367.1"/>
    <property type="molecule type" value="Genomic_DNA"/>
</dbReference>
<proteinExistence type="predicted"/>
<evidence type="ECO:0008006" key="8">
    <source>
        <dbReference type="Google" id="ProtNLM"/>
    </source>
</evidence>
<dbReference type="STRING" id="29920.A0A329RFF5"/>
<organism evidence="5 7">
    <name type="scientific">Phytophthora cactorum</name>
    <dbReference type="NCBI Taxonomy" id="29920"/>
    <lineage>
        <taxon>Eukaryota</taxon>
        <taxon>Sar</taxon>
        <taxon>Stramenopiles</taxon>
        <taxon>Oomycota</taxon>
        <taxon>Peronosporomycetes</taxon>
        <taxon>Peronosporales</taxon>
        <taxon>Peronosporaceae</taxon>
        <taxon>Phytophthora</taxon>
    </lineage>
</organism>
<evidence type="ECO:0000313" key="6">
    <source>
        <dbReference type="EMBL" id="RAW37734.1"/>
    </source>
</evidence>
<evidence type="ECO:0000313" key="3">
    <source>
        <dbReference type="EMBL" id="KAG2998420.1"/>
    </source>
</evidence>
<dbReference type="EMBL" id="RCML01000016">
    <property type="protein sequence ID" value="KAG2998420.1"/>
    <property type="molecule type" value="Genomic_DNA"/>
</dbReference>
<dbReference type="OrthoDB" id="444119at2759"/>
<dbReference type="Proteomes" id="UP000251314">
    <property type="component" value="Unassembled WGS sequence"/>
</dbReference>
<reference evidence="3" key="2">
    <citation type="submission" date="2018-10" db="EMBL/GenBank/DDBJ databases">
        <title>Effector identification in a new, highly contiguous assembly of the strawberry crown rot pathogen Phytophthora cactorum.</title>
        <authorList>
            <person name="Armitage A.D."/>
            <person name="Nellist C.F."/>
            <person name="Bates H."/>
            <person name="Vickerstaff R.J."/>
            <person name="Harrison R.J."/>
        </authorList>
    </citation>
    <scope>NUCLEOTIDE SEQUENCE</scope>
    <source>
        <strain evidence="3">P415</strain>
    </source>
</reference>
<accession>A0A329RFF5</accession>
<name>A0A329RFF5_9STRA</name>
<evidence type="ECO:0000256" key="1">
    <source>
        <dbReference type="SAM" id="MobiDB-lite"/>
    </source>
</evidence>
<gene>
    <name evidence="4" type="ORF">PC110_g20188</name>
    <name evidence="5" type="ORF">PC110_g20199</name>
    <name evidence="6" type="ORF">PC110_g6049</name>
    <name evidence="3" type="ORF">PC118_g1355</name>
</gene>
<keyword evidence="2" id="KW-1133">Transmembrane helix</keyword>
<evidence type="ECO:0000313" key="7">
    <source>
        <dbReference type="Proteomes" id="UP000251314"/>
    </source>
</evidence>
<feature type="region of interest" description="Disordered" evidence="1">
    <location>
        <begin position="159"/>
        <end position="187"/>
    </location>
</feature>
<keyword evidence="2" id="KW-0472">Membrane</keyword>
<dbReference type="VEuPathDB" id="FungiDB:PC110_g20188"/>
<dbReference type="EMBL" id="MJFZ01001073">
    <property type="protein sequence ID" value="RAW23365.1"/>
    <property type="molecule type" value="Genomic_DNA"/>
</dbReference>
<dbReference type="EMBL" id="MJFZ01000105">
    <property type="protein sequence ID" value="RAW37734.1"/>
    <property type="molecule type" value="Genomic_DNA"/>
</dbReference>
<sequence>MLFNNFDVKIIDQIDYSVAYYWSYMSLMTFVLLNIVLAIVVDAYKKEKDKKDKSKCWVFRRVLDHVIRHWLAPVRHVLAFFLCCAPSRRCSVVFWGRIRARVLQEALTDRLGAMPLDWSPQTTLTPSLLKTLFPDATFKECEATIQHLMTRHINRDCCPSSEETERPERPSLRKTSIASSAPKSPDEKCGCCVDTNTENPDFNQVSARLDLLEQKLDYLIEKLTHKAL</sequence>
<keyword evidence="7" id="KW-1185">Reference proteome</keyword>
<evidence type="ECO:0000256" key="2">
    <source>
        <dbReference type="SAM" id="Phobius"/>
    </source>
</evidence>
<comment type="caution">
    <text evidence="5">The sequence shown here is derived from an EMBL/GenBank/DDBJ whole genome shotgun (WGS) entry which is preliminary data.</text>
</comment>
<dbReference type="VEuPathDB" id="FungiDB:PC110_g6049"/>
<dbReference type="VEuPathDB" id="FungiDB:PC110_g20199"/>
<evidence type="ECO:0000313" key="5">
    <source>
        <dbReference type="EMBL" id="RAW23367.1"/>
    </source>
</evidence>
<feature type="transmembrane region" description="Helical" evidence="2">
    <location>
        <begin position="20"/>
        <end position="44"/>
    </location>
</feature>
<dbReference type="AlphaFoldDB" id="A0A329RFF5"/>
<dbReference type="Gene3D" id="1.10.287.70">
    <property type="match status" value="1"/>
</dbReference>
<keyword evidence="2" id="KW-0812">Transmembrane</keyword>
<reference evidence="5 7" key="1">
    <citation type="submission" date="2018-01" db="EMBL/GenBank/DDBJ databases">
        <title>Draft genome of the strawberry crown rot pathogen Phytophthora cactorum.</title>
        <authorList>
            <person name="Armitage A.D."/>
            <person name="Lysoe E."/>
            <person name="Nellist C.F."/>
            <person name="Harrison R.J."/>
            <person name="Brurberg M.B."/>
        </authorList>
    </citation>
    <scope>NUCLEOTIDE SEQUENCE [LARGE SCALE GENOMIC DNA]</scope>
    <source>
        <strain evidence="5 7">10300</strain>
    </source>
</reference>
<dbReference type="Proteomes" id="UP000697107">
    <property type="component" value="Unassembled WGS sequence"/>
</dbReference>
<evidence type="ECO:0000313" key="4">
    <source>
        <dbReference type="EMBL" id="RAW23365.1"/>
    </source>
</evidence>
<protein>
    <recommendedName>
        <fullName evidence="8">Ion transport domain-containing protein</fullName>
    </recommendedName>
</protein>